<dbReference type="Proteomes" id="UP001221566">
    <property type="component" value="Unassembled WGS sequence"/>
</dbReference>
<feature type="domain" description="ABC transmembrane type-1" evidence="11">
    <location>
        <begin position="60"/>
        <end position="359"/>
    </location>
</feature>
<keyword evidence="6 13" id="KW-0067">ATP-binding</keyword>
<evidence type="ECO:0000259" key="10">
    <source>
        <dbReference type="PROSITE" id="PS50893"/>
    </source>
</evidence>
<accession>A0A495B3J3</accession>
<evidence type="ECO:0000256" key="5">
    <source>
        <dbReference type="ARBA" id="ARBA00022741"/>
    </source>
</evidence>
<dbReference type="PROSITE" id="PS50893">
    <property type="entry name" value="ABC_TRANSPORTER_2"/>
    <property type="match status" value="1"/>
</dbReference>
<protein>
    <submittedName>
        <fullName evidence="12">ABC transporter ATP-binding protein/permease</fullName>
    </submittedName>
    <submittedName>
        <fullName evidence="13">Putative ATP-binding cassette transporter</fullName>
    </submittedName>
</protein>
<evidence type="ECO:0000256" key="9">
    <source>
        <dbReference type="SAM" id="Phobius"/>
    </source>
</evidence>
<keyword evidence="2" id="KW-0813">Transport</keyword>
<comment type="subcellular location">
    <subcellularLocation>
        <location evidence="1">Cell membrane</location>
        <topology evidence="1">Multi-pass membrane protein</topology>
    </subcellularLocation>
</comment>
<dbReference type="InterPro" id="IPR003593">
    <property type="entry name" value="AAA+_ATPase"/>
</dbReference>
<dbReference type="GO" id="GO:0140359">
    <property type="term" value="F:ABC-type transporter activity"/>
    <property type="evidence" value="ECO:0007669"/>
    <property type="project" value="InterPro"/>
</dbReference>
<dbReference type="PANTHER" id="PTHR11384:SF59">
    <property type="entry name" value="LYSOSOMAL COBALAMIN TRANSPORTER ABCD4"/>
    <property type="match status" value="1"/>
</dbReference>
<evidence type="ECO:0000259" key="11">
    <source>
        <dbReference type="PROSITE" id="PS50929"/>
    </source>
</evidence>
<reference evidence="12 15" key="2">
    <citation type="submission" date="2023-01" db="EMBL/GenBank/DDBJ databases">
        <title>Novel species of the genus Vogesella isolated from rivers.</title>
        <authorList>
            <person name="Lu H."/>
        </authorList>
    </citation>
    <scope>NUCLEOTIDE SEQUENCE [LARGE SCALE GENOMIC DNA]</scope>
    <source>
        <strain evidence="12 15">SH7W</strain>
    </source>
</reference>
<feature type="transmembrane region" description="Helical" evidence="9">
    <location>
        <begin position="187"/>
        <end position="210"/>
    </location>
</feature>
<proteinExistence type="predicted"/>
<dbReference type="InterPro" id="IPR036640">
    <property type="entry name" value="ABC1_TM_sf"/>
</dbReference>
<dbReference type="InterPro" id="IPR050835">
    <property type="entry name" value="ABC_transporter_sub-D"/>
</dbReference>
<dbReference type="AlphaFoldDB" id="A0A495B3J3"/>
<feature type="transmembrane region" description="Helical" evidence="9">
    <location>
        <begin position="216"/>
        <end position="235"/>
    </location>
</feature>
<keyword evidence="8 9" id="KW-0472">Membrane</keyword>
<dbReference type="InterPro" id="IPR003439">
    <property type="entry name" value="ABC_transporter-like_ATP-bd"/>
</dbReference>
<evidence type="ECO:0000256" key="3">
    <source>
        <dbReference type="ARBA" id="ARBA00022475"/>
    </source>
</evidence>
<keyword evidence="4 9" id="KW-0812">Transmembrane</keyword>
<dbReference type="SUPFAM" id="SSF52540">
    <property type="entry name" value="P-loop containing nucleoside triphosphate hydrolases"/>
    <property type="match status" value="1"/>
</dbReference>
<dbReference type="Proteomes" id="UP000279384">
    <property type="component" value="Unassembled WGS sequence"/>
</dbReference>
<dbReference type="PROSITE" id="PS50929">
    <property type="entry name" value="ABC_TM1F"/>
    <property type="match status" value="1"/>
</dbReference>
<keyword evidence="7 9" id="KW-1133">Transmembrane helix</keyword>
<evidence type="ECO:0000256" key="4">
    <source>
        <dbReference type="ARBA" id="ARBA00022692"/>
    </source>
</evidence>
<keyword evidence="15" id="KW-1185">Reference proteome</keyword>
<dbReference type="Gene3D" id="3.40.50.300">
    <property type="entry name" value="P-loop containing nucleotide triphosphate hydrolases"/>
    <property type="match status" value="1"/>
</dbReference>
<evidence type="ECO:0000256" key="8">
    <source>
        <dbReference type="ARBA" id="ARBA00023136"/>
    </source>
</evidence>
<evidence type="ECO:0000313" key="13">
    <source>
        <dbReference type="EMBL" id="RKQ55541.1"/>
    </source>
</evidence>
<name>A0A495B3J3_VOGIN</name>
<comment type="caution">
    <text evidence="13">The sequence shown here is derived from an EMBL/GenBank/DDBJ whole genome shotgun (WGS) entry which is preliminary data.</text>
</comment>
<dbReference type="PROSITE" id="PS00211">
    <property type="entry name" value="ABC_TRANSPORTER_1"/>
    <property type="match status" value="1"/>
</dbReference>
<sequence>MNWSQELLQSAIWLGKATAITLLVSLLLGVALARTTMWGRQFWRLAAPFFTPRISGWKPLLSLGAILLITLAGVRVNVLFSRWYNDMYSALQQLNVKLFWASMLIFGVLAAVHVGRSLLEYYLRQVFAIHWRESLNEYFLGKWLDKQGYYRSQHLAKPADNPDQRIQQDISSFVGSSLSLAMGVIDALVSTFEFTLILWGLSGVFALFGVEIPRGLVFMVYIYVIVATVLAFRIGKPLIRLNFLNEKFGADYRYALVRLREYGENIAFYRGEKVEGTTLRLRFRQVIGNAWDIVHRTLKLSGFNLIVSQTGVIFPFILQAPRFFSKQITLGDMVQTSQAFGQLQSNLSFFRSAYDEFAGFKAVLDRLTGFIDAIHSADQLPTPELTPQSEGLSVRQLSLRTPDGQTLLSQLSFSLSAGQALLIRGPSGSGKTTLLRAIAGLWPHCDGHIQRPPQSEVLFLSQRPYLPLGSLRAALHYPHPASANNERAAEVLRSVQLGHLIDKLDEEADWGRILSLGEQQRLGFGRLLLAAPKVIFLDEATSAMDEGLEEALYRLLRSRLPHATLVSVGHRSTLLIHHQFALTLRSGGEWKLESLSE</sequence>
<feature type="domain" description="ABC transporter" evidence="10">
    <location>
        <begin position="392"/>
        <end position="595"/>
    </location>
</feature>
<evidence type="ECO:0000256" key="7">
    <source>
        <dbReference type="ARBA" id="ARBA00022989"/>
    </source>
</evidence>
<feature type="transmembrane region" description="Helical" evidence="9">
    <location>
        <begin position="12"/>
        <end position="33"/>
    </location>
</feature>
<evidence type="ECO:0000256" key="1">
    <source>
        <dbReference type="ARBA" id="ARBA00004651"/>
    </source>
</evidence>
<dbReference type="SUPFAM" id="SSF90123">
    <property type="entry name" value="ABC transporter transmembrane region"/>
    <property type="match status" value="1"/>
</dbReference>
<evidence type="ECO:0000313" key="12">
    <source>
        <dbReference type="EMBL" id="MDC7691554.1"/>
    </source>
</evidence>
<reference evidence="13 14" key="1">
    <citation type="submission" date="2018-10" db="EMBL/GenBank/DDBJ databases">
        <title>Genomic Encyclopedia of Type Strains, Phase IV (KMG-IV): sequencing the most valuable type-strain genomes for metagenomic binning, comparative biology and taxonomic classification.</title>
        <authorList>
            <person name="Goeker M."/>
        </authorList>
    </citation>
    <scope>NUCLEOTIDE SEQUENCE [LARGE SCALE GENOMIC DNA]</scope>
    <source>
        <strain evidence="13 14">DSM 3303</strain>
    </source>
</reference>
<organism evidence="13 14">
    <name type="scientific">Vogesella indigofera</name>
    <name type="common">Pseudomonas indigofera</name>
    <dbReference type="NCBI Taxonomy" id="45465"/>
    <lineage>
        <taxon>Bacteria</taxon>
        <taxon>Pseudomonadati</taxon>
        <taxon>Pseudomonadota</taxon>
        <taxon>Betaproteobacteria</taxon>
        <taxon>Neisseriales</taxon>
        <taxon>Chromobacteriaceae</taxon>
        <taxon>Vogesella</taxon>
    </lineage>
</organism>
<evidence type="ECO:0000313" key="14">
    <source>
        <dbReference type="Proteomes" id="UP000279384"/>
    </source>
</evidence>
<dbReference type="EMBL" id="RBID01000017">
    <property type="protein sequence ID" value="RKQ55541.1"/>
    <property type="molecule type" value="Genomic_DNA"/>
</dbReference>
<dbReference type="Pfam" id="PF06472">
    <property type="entry name" value="ABC_membrane_2"/>
    <property type="match status" value="1"/>
</dbReference>
<evidence type="ECO:0000256" key="6">
    <source>
        <dbReference type="ARBA" id="ARBA00022840"/>
    </source>
</evidence>
<dbReference type="Gene3D" id="1.20.1560.10">
    <property type="entry name" value="ABC transporter type 1, transmembrane domain"/>
    <property type="match status" value="1"/>
</dbReference>
<evidence type="ECO:0000256" key="2">
    <source>
        <dbReference type="ARBA" id="ARBA00022448"/>
    </source>
</evidence>
<dbReference type="CDD" id="cd03223">
    <property type="entry name" value="ABCD_peroxisomal_ALDP"/>
    <property type="match status" value="1"/>
</dbReference>
<dbReference type="InterPro" id="IPR027417">
    <property type="entry name" value="P-loop_NTPase"/>
</dbReference>
<dbReference type="GO" id="GO:0005886">
    <property type="term" value="C:plasma membrane"/>
    <property type="evidence" value="ECO:0007669"/>
    <property type="project" value="UniProtKB-SubCell"/>
</dbReference>
<dbReference type="SMART" id="SM00382">
    <property type="entry name" value="AAA"/>
    <property type="match status" value="1"/>
</dbReference>
<dbReference type="GO" id="GO:0016887">
    <property type="term" value="F:ATP hydrolysis activity"/>
    <property type="evidence" value="ECO:0007669"/>
    <property type="project" value="InterPro"/>
</dbReference>
<dbReference type="Pfam" id="PF00005">
    <property type="entry name" value="ABC_tran"/>
    <property type="match status" value="1"/>
</dbReference>
<keyword evidence="3" id="KW-1003">Cell membrane</keyword>
<feature type="transmembrane region" description="Helical" evidence="9">
    <location>
        <begin position="60"/>
        <end position="78"/>
    </location>
</feature>
<dbReference type="RefSeq" id="WP_047967046.1">
    <property type="nucleotide sequence ID" value="NZ_JAQQKY010000006.1"/>
</dbReference>
<dbReference type="InterPro" id="IPR011527">
    <property type="entry name" value="ABC1_TM_dom"/>
</dbReference>
<keyword evidence="5" id="KW-0547">Nucleotide-binding</keyword>
<gene>
    <name evidence="13" type="ORF">C8E02_2928</name>
    <name evidence="12" type="ORF">PQU93_12295</name>
</gene>
<evidence type="ECO:0000313" key="15">
    <source>
        <dbReference type="Proteomes" id="UP001221566"/>
    </source>
</evidence>
<dbReference type="InterPro" id="IPR017871">
    <property type="entry name" value="ABC_transporter-like_CS"/>
</dbReference>
<feature type="transmembrane region" description="Helical" evidence="9">
    <location>
        <begin position="98"/>
        <end position="119"/>
    </location>
</feature>
<dbReference type="EMBL" id="JAQQKY010000006">
    <property type="protein sequence ID" value="MDC7691554.1"/>
    <property type="molecule type" value="Genomic_DNA"/>
</dbReference>
<dbReference type="PANTHER" id="PTHR11384">
    <property type="entry name" value="ATP-BINDING CASSETTE, SUB-FAMILY D MEMBER"/>
    <property type="match status" value="1"/>
</dbReference>
<dbReference type="GO" id="GO:0005524">
    <property type="term" value="F:ATP binding"/>
    <property type="evidence" value="ECO:0007669"/>
    <property type="project" value="UniProtKB-KW"/>
</dbReference>